<dbReference type="EMBL" id="GL348714">
    <property type="protein sequence ID" value="EFH62977.1"/>
    <property type="molecule type" value="Genomic_DNA"/>
</dbReference>
<sequence length="118" mass="13417">MEIVGDCKYFNFVDSTRLGMVFITMILLGCDNDEDLVGGEESRKESGKDETVCVEGDSISAHEVDVDEGDGRPREKTKTNVMEVVKVMTLNQSERKTKTKTKTMNEKKRMKKMRISMK</sequence>
<evidence type="ECO:0000256" key="1">
    <source>
        <dbReference type="SAM" id="MobiDB-lite"/>
    </source>
</evidence>
<protein>
    <submittedName>
        <fullName evidence="2">Predicted protein</fullName>
    </submittedName>
</protein>
<accession>D7KYJ5</accession>
<feature type="region of interest" description="Disordered" evidence="1">
    <location>
        <begin position="93"/>
        <end position="118"/>
    </location>
</feature>
<feature type="compositionally biased region" description="Basic residues" evidence="1">
    <location>
        <begin position="108"/>
        <end position="118"/>
    </location>
</feature>
<keyword evidence="3" id="KW-1185">Reference proteome</keyword>
<evidence type="ECO:0000313" key="3">
    <source>
        <dbReference type="Proteomes" id="UP000008694"/>
    </source>
</evidence>
<proteinExistence type="predicted"/>
<dbReference type="HOGENOM" id="CLU_2076304_0_0_1"/>
<name>D7KYJ5_ARALL</name>
<dbReference type="Gramene" id="Al_scaffold_0002_721">
    <property type="protein sequence ID" value="Al_scaffold_0002_721"/>
    <property type="gene ID" value="Al_scaffold_0002_721"/>
</dbReference>
<dbReference type="AlphaFoldDB" id="D7KYJ5"/>
<evidence type="ECO:0000313" key="2">
    <source>
        <dbReference type="EMBL" id="EFH62977.1"/>
    </source>
</evidence>
<gene>
    <name evidence="2" type="ORF">ARALYDRAFT_675571</name>
</gene>
<reference evidence="3" key="1">
    <citation type="journal article" date="2011" name="Nat. Genet.">
        <title>The Arabidopsis lyrata genome sequence and the basis of rapid genome size change.</title>
        <authorList>
            <person name="Hu T.T."/>
            <person name="Pattyn P."/>
            <person name="Bakker E.G."/>
            <person name="Cao J."/>
            <person name="Cheng J.-F."/>
            <person name="Clark R.M."/>
            <person name="Fahlgren N."/>
            <person name="Fawcett J.A."/>
            <person name="Grimwood J."/>
            <person name="Gundlach H."/>
            <person name="Haberer G."/>
            <person name="Hollister J.D."/>
            <person name="Ossowski S."/>
            <person name="Ottilar R.P."/>
            <person name="Salamov A.A."/>
            <person name="Schneeberger K."/>
            <person name="Spannagl M."/>
            <person name="Wang X."/>
            <person name="Yang L."/>
            <person name="Nasrallah M.E."/>
            <person name="Bergelson J."/>
            <person name="Carrington J.C."/>
            <person name="Gaut B.S."/>
            <person name="Schmutz J."/>
            <person name="Mayer K.F.X."/>
            <person name="Van de Peer Y."/>
            <person name="Grigoriev I.V."/>
            <person name="Nordborg M."/>
            <person name="Weigel D."/>
            <person name="Guo Y.-L."/>
        </authorList>
    </citation>
    <scope>NUCLEOTIDE SEQUENCE [LARGE SCALE GENOMIC DNA]</scope>
    <source>
        <strain evidence="3">cv. MN47</strain>
    </source>
</reference>
<dbReference type="Proteomes" id="UP000008694">
    <property type="component" value="Unassembled WGS sequence"/>
</dbReference>
<organism evidence="3">
    <name type="scientific">Arabidopsis lyrata subsp. lyrata</name>
    <name type="common">Lyre-leaved rock-cress</name>
    <dbReference type="NCBI Taxonomy" id="81972"/>
    <lineage>
        <taxon>Eukaryota</taxon>
        <taxon>Viridiplantae</taxon>
        <taxon>Streptophyta</taxon>
        <taxon>Embryophyta</taxon>
        <taxon>Tracheophyta</taxon>
        <taxon>Spermatophyta</taxon>
        <taxon>Magnoliopsida</taxon>
        <taxon>eudicotyledons</taxon>
        <taxon>Gunneridae</taxon>
        <taxon>Pentapetalae</taxon>
        <taxon>rosids</taxon>
        <taxon>malvids</taxon>
        <taxon>Brassicales</taxon>
        <taxon>Brassicaceae</taxon>
        <taxon>Camelineae</taxon>
        <taxon>Arabidopsis</taxon>
    </lineage>
</organism>